<reference evidence="2 3" key="1">
    <citation type="submission" date="2021-01" db="EMBL/GenBank/DDBJ databases">
        <title>Genomic Encyclopedia of Type Strains, Phase IV (KMG-IV): sequencing the most valuable type-strain genomes for metagenomic binning, comparative biology and taxonomic classification.</title>
        <authorList>
            <person name="Goeker M."/>
        </authorList>
    </citation>
    <scope>NUCLEOTIDE SEQUENCE [LARGE SCALE GENOMIC DNA]</scope>
    <source>
        <strain evidence="2 3">DSM 23711</strain>
    </source>
</reference>
<evidence type="ECO:0000313" key="2">
    <source>
        <dbReference type="EMBL" id="MBM7572381.1"/>
    </source>
</evidence>
<proteinExistence type="predicted"/>
<keyword evidence="3" id="KW-1185">Reference proteome</keyword>
<feature type="transmembrane region" description="Helical" evidence="1">
    <location>
        <begin position="6"/>
        <end position="26"/>
    </location>
</feature>
<dbReference type="EMBL" id="JAFBDR010000016">
    <property type="protein sequence ID" value="MBM7572381.1"/>
    <property type="molecule type" value="Genomic_DNA"/>
</dbReference>
<keyword evidence="1" id="KW-1133">Transmembrane helix</keyword>
<dbReference type="Proteomes" id="UP001296943">
    <property type="component" value="Unassembled WGS sequence"/>
</dbReference>
<organism evidence="2 3">
    <name type="scientific">Aquibacillus albus</name>
    <dbReference type="NCBI Taxonomy" id="1168171"/>
    <lineage>
        <taxon>Bacteria</taxon>
        <taxon>Bacillati</taxon>
        <taxon>Bacillota</taxon>
        <taxon>Bacilli</taxon>
        <taxon>Bacillales</taxon>
        <taxon>Bacillaceae</taxon>
        <taxon>Aquibacillus</taxon>
    </lineage>
</organism>
<accession>A0ABS2N2N7</accession>
<keyword evidence="1" id="KW-0812">Transmembrane</keyword>
<evidence type="ECO:0000313" key="3">
    <source>
        <dbReference type="Proteomes" id="UP001296943"/>
    </source>
</evidence>
<keyword evidence="1" id="KW-0472">Membrane</keyword>
<dbReference type="RefSeq" id="WP_204500730.1">
    <property type="nucleotide sequence ID" value="NZ_JAFBDR010000016.1"/>
</dbReference>
<name>A0ABS2N2N7_9BACI</name>
<gene>
    <name evidence="2" type="ORF">JOC48_002884</name>
</gene>
<sequence length="51" mass="5465">MEASIPGLIFLGPIGAVIGGLIGFVFGTTQSNYRKIVNLEKEITDLKNNKS</sequence>
<comment type="caution">
    <text evidence="2">The sequence shown here is derived from an EMBL/GenBank/DDBJ whole genome shotgun (WGS) entry which is preliminary data.</text>
</comment>
<evidence type="ECO:0000256" key="1">
    <source>
        <dbReference type="SAM" id="Phobius"/>
    </source>
</evidence>
<protein>
    <submittedName>
        <fullName evidence="2">Uncharacterized protein</fullName>
    </submittedName>
</protein>